<dbReference type="KEGG" id="vsp:VS_II1446"/>
<evidence type="ECO:0000313" key="1">
    <source>
        <dbReference type="EMBL" id="CAV27604.1"/>
    </source>
</evidence>
<dbReference type="HOGENOM" id="CLU_148073_0_1_6"/>
<accession>B7VTJ1</accession>
<reference evidence="1 2" key="1">
    <citation type="submission" date="2009-02" db="EMBL/GenBank/DDBJ databases">
        <title>Vibrio splendidus str. LGP32 complete genome.</title>
        <authorList>
            <person name="Mazel D."/>
            <person name="Le Roux F."/>
        </authorList>
    </citation>
    <scope>NUCLEOTIDE SEQUENCE [LARGE SCALE GENOMIC DNA]</scope>
    <source>
        <strain evidence="1 2">LGP32</strain>
    </source>
</reference>
<dbReference type="EMBL" id="FM954973">
    <property type="protein sequence ID" value="CAV27604.1"/>
    <property type="molecule type" value="Genomic_DNA"/>
</dbReference>
<dbReference type="AlphaFoldDB" id="B7VTJ1"/>
<protein>
    <recommendedName>
        <fullName evidence="3">Tautomerase family protein</fullName>
    </recommendedName>
</protein>
<dbReference type="eggNOG" id="COG1942">
    <property type="taxonomic scope" value="Bacteria"/>
</dbReference>
<evidence type="ECO:0000313" key="2">
    <source>
        <dbReference type="Proteomes" id="UP000009100"/>
    </source>
</evidence>
<name>B7VTJ1_VIBA3</name>
<dbReference type="PANTHER" id="PTHR38460:SF1">
    <property type="entry name" value="TAUTOMERASE YOLI-RELATED"/>
    <property type="match status" value="1"/>
</dbReference>
<organism evidence="1 2">
    <name type="scientific">Vibrio atlanticus (strain LGP32)</name>
    <name type="common">Vibrio splendidus (strain Mel32)</name>
    <dbReference type="NCBI Taxonomy" id="575788"/>
    <lineage>
        <taxon>Bacteria</taxon>
        <taxon>Pseudomonadati</taxon>
        <taxon>Pseudomonadota</taxon>
        <taxon>Gammaproteobacteria</taxon>
        <taxon>Vibrionales</taxon>
        <taxon>Vibrionaceae</taxon>
        <taxon>Vibrio</taxon>
    </lineage>
</organism>
<dbReference type="SUPFAM" id="SSF55331">
    <property type="entry name" value="Tautomerase/MIF"/>
    <property type="match status" value="1"/>
</dbReference>
<dbReference type="PANTHER" id="PTHR38460">
    <property type="entry name" value="TAUTOMERASE YOLI-RELATED"/>
    <property type="match status" value="1"/>
</dbReference>
<dbReference type="InterPro" id="IPR014347">
    <property type="entry name" value="Tautomerase/MIF_sf"/>
</dbReference>
<dbReference type="Gene3D" id="3.30.429.10">
    <property type="entry name" value="Macrophage Migration Inhibitory Factor"/>
    <property type="match status" value="1"/>
</dbReference>
<dbReference type="InterPro" id="IPR037479">
    <property type="entry name" value="Tauto_MSAD"/>
</dbReference>
<gene>
    <name evidence="1" type="ordered locus">VS_II1446</name>
</gene>
<dbReference type="Pfam" id="PF14552">
    <property type="entry name" value="Tautomerase_2"/>
    <property type="match status" value="1"/>
</dbReference>
<sequence>MVMIVIYGIKECLNPIKLQLSNVLQQCLNSEMGLPDDKRAHRFVPLERDDFFYPEGRTEAYTVIEINMMEGRAVNTKKRLIKKIFSEIEKQLAISPIDIEITIKEQPSHCWGFRGMTGDEAQDLKYKVKV</sequence>
<evidence type="ECO:0008006" key="3">
    <source>
        <dbReference type="Google" id="ProtNLM"/>
    </source>
</evidence>
<dbReference type="Proteomes" id="UP000009100">
    <property type="component" value="Chromosome 2"/>
</dbReference>
<proteinExistence type="predicted"/>
<dbReference type="STRING" id="575788.VS_II1446"/>